<dbReference type="GeneID" id="115755664"/>
<evidence type="ECO:0000259" key="6">
    <source>
        <dbReference type="PROSITE" id="PS50119"/>
    </source>
</evidence>
<dbReference type="PANTHER" id="PTHR31717">
    <property type="entry name" value="ZINC FINGER PROTEIN CONSTANS-LIKE 10"/>
    <property type="match status" value="1"/>
</dbReference>
<sequence length="302" mass="32310">MMKKRCELCDQRAAMHCESDQASLCWSCDEKVHGANFLVAKHARALLCHVCQSPTPWKASGPKLGPTVSVCECCRRICEEKVETGARGDVGGDGCSLSGGYEEAEDYDDNDVNEMLDDDEHDDEGEDEEEEEEVDDEEEEEEEGEDGENQVVPWSCDSPPPAASSSTEEESTSRTIAVASGGLLAETIASGGLLAERIASGGLRMKRPRQSEDLDSDDEIGCVSSGLNSRTLDKEEATSSSALLRPTKQRRAVEASPIATSGGRVGAESLMTALKRLNAATVGNAAATVSSICRLSGYHQSR</sequence>
<dbReference type="KEGG" id="rarg:115755664"/>
<dbReference type="SMART" id="SM00336">
    <property type="entry name" value="BBOX"/>
    <property type="match status" value="1"/>
</dbReference>
<dbReference type="PANTHER" id="PTHR31717:SF60">
    <property type="entry name" value="B-BOX TYPE ZINC FINGER FAMILY PROTEIN"/>
    <property type="match status" value="1"/>
</dbReference>
<reference evidence="7" key="1">
    <citation type="submission" date="2025-05" db="UniProtKB">
        <authorList>
            <consortium name="RefSeq"/>
        </authorList>
    </citation>
    <scope>NUCLEOTIDE SEQUENCE [LARGE SCALE GENOMIC DNA]</scope>
</reference>
<keyword evidence="7" id="KW-1185">Reference proteome</keyword>
<evidence type="ECO:0000256" key="1">
    <source>
        <dbReference type="ARBA" id="ARBA00022723"/>
    </source>
</evidence>
<dbReference type="GO" id="GO:0008270">
    <property type="term" value="F:zinc ion binding"/>
    <property type="evidence" value="ECO:0007669"/>
    <property type="project" value="UniProtKB-KW"/>
</dbReference>
<evidence type="ECO:0000313" key="8">
    <source>
        <dbReference type="RefSeq" id="XP_030551004.1"/>
    </source>
</evidence>
<dbReference type="RefSeq" id="XP_030551004.1">
    <property type="nucleotide sequence ID" value="XM_030695144.2"/>
</dbReference>
<keyword evidence="1" id="KW-0479">Metal-binding</keyword>
<evidence type="ECO:0000256" key="3">
    <source>
        <dbReference type="ARBA" id="ARBA00022833"/>
    </source>
</evidence>
<feature type="compositionally biased region" description="Acidic residues" evidence="5">
    <location>
        <begin position="102"/>
        <end position="148"/>
    </location>
</feature>
<dbReference type="PROSITE" id="PS50119">
    <property type="entry name" value="ZF_BBOX"/>
    <property type="match status" value="1"/>
</dbReference>
<dbReference type="Proteomes" id="UP000827889">
    <property type="component" value="Chromosome 2"/>
</dbReference>
<evidence type="ECO:0000256" key="5">
    <source>
        <dbReference type="SAM" id="MobiDB-lite"/>
    </source>
</evidence>
<feature type="domain" description="B box-type" evidence="6">
    <location>
        <begin position="1"/>
        <end position="47"/>
    </location>
</feature>
<dbReference type="InterPro" id="IPR000315">
    <property type="entry name" value="Znf_B-box"/>
</dbReference>
<proteinExistence type="predicted"/>
<dbReference type="InterPro" id="IPR049808">
    <property type="entry name" value="CONSTANS-like_Bbox1"/>
</dbReference>
<protein>
    <submittedName>
        <fullName evidence="8">Nucleoporin NUP159-like isoform X1</fullName>
    </submittedName>
</protein>
<feature type="region of interest" description="Disordered" evidence="5">
    <location>
        <begin position="203"/>
        <end position="257"/>
    </location>
</feature>
<dbReference type="CDD" id="cd19821">
    <property type="entry name" value="Bbox1_BBX-like"/>
    <property type="match status" value="1"/>
</dbReference>
<dbReference type="OrthoDB" id="153872at2759"/>
<evidence type="ECO:0000313" key="7">
    <source>
        <dbReference type="Proteomes" id="UP000827889"/>
    </source>
</evidence>
<evidence type="ECO:0000256" key="2">
    <source>
        <dbReference type="ARBA" id="ARBA00022771"/>
    </source>
</evidence>
<keyword evidence="2 4" id="KW-0863">Zinc-finger</keyword>
<keyword evidence="3" id="KW-0862">Zinc</keyword>
<organism evidence="7 8">
    <name type="scientific">Rhodamnia argentea</name>
    <dbReference type="NCBI Taxonomy" id="178133"/>
    <lineage>
        <taxon>Eukaryota</taxon>
        <taxon>Viridiplantae</taxon>
        <taxon>Streptophyta</taxon>
        <taxon>Embryophyta</taxon>
        <taxon>Tracheophyta</taxon>
        <taxon>Spermatophyta</taxon>
        <taxon>Magnoliopsida</taxon>
        <taxon>eudicotyledons</taxon>
        <taxon>Gunneridae</taxon>
        <taxon>Pentapetalae</taxon>
        <taxon>rosids</taxon>
        <taxon>malvids</taxon>
        <taxon>Myrtales</taxon>
        <taxon>Myrtaceae</taxon>
        <taxon>Myrtoideae</taxon>
        <taxon>Myrteae</taxon>
        <taxon>Australasian group</taxon>
        <taxon>Rhodamnia</taxon>
    </lineage>
</organism>
<evidence type="ECO:0000256" key="4">
    <source>
        <dbReference type="PROSITE-ProRule" id="PRU00024"/>
    </source>
</evidence>
<gene>
    <name evidence="8" type="primary">LOC115755664</name>
</gene>
<feature type="region of interest" description="Disordered" evidence="5">
    <location>
        <begin position="89"/>
        <end position="174"/>
    </location>
</feature>
<dbReference type="AlphaFoldDB" id="A0A8B8QUV3"/>
<accession>A0A8B8QUV3</accession>
<reference evidence="8" key="2">
    <citation type="submission" date="2025-08" db="UniProtKB">
        <authorList>
            <consortium name="RefSeq"/>
        </authorList>
    </citation>
    <scope>IDENTIFICATION</scope>
    <source>
        <tissue evidence="8">Leaf</tissue>
    </source>
</reference>
<name>A0A8B8QUV3_9MYRT</name>